<evidence type="ECO:0000256" key="4">
    <source>
        <dbReference type="ARBA" id="ARBA00022989"/>
    </source>
</evidence>
<organism evidence="7 8">
    <name type="scientific">Coccomyxa viridis</name>
    <dbReference type="NCBI Taxonomy" id="1274662"/>
    <lineage>
        <taxon>Eukaryota</taxon>
        <taxon>Viridiplantae</taxon>
        <taxon>Chlorophyta</taxon>
        <taxon>core chlorophytes</taxon>
        <taxon>Trebouxiophyceae</taxon>
        <taxon>Trebouxiophyceae incertae sedis</taxon>
        <taxon>Coccomyxaceae</taxon>
        <taxon>Coccomyxa</taxon>
    </lineage>
</organism>
<evidence type="ECO:0000256" key="1">
    <source>
        <dbReference type="ARBA" id="ARBA00004141"/>
    </source>
</evidence>
<evidence type="ECO:0000256" key="5">
    <source>
        <dbReference type="ARBA" id="ARBA00023136"/>
    </source>
</evidence>
<dbReference type="PANTHER" id="PTHR12841:SF6">
    <property type="entry name" value="PROTEIN UNC-50 HOMOLOG"/>
    <property type="match status" value="1"/>
</dbReference>
<sequence length="250" mass="28590">MLPTSNNVASRGPTSRGNVPFLTTYLRRIIKPQQMDFEYTAWLMLQLCIAPKTAYRHTSYHKQTKNHWARDDPAYVVICCLLVAAAACAYCVAFSSSPWHSFFTILSAVFVDFLAIGLAIATVGWFLANKFLRKRSLHGHAIEQHVEWMYAFDIHCNSYFPLFILLYVLQFVLSPVLLWRSFVSTILANLLYMVALSYYHYLSFLGYSALPFLEHTEVFLWPVAAIVIVVPFAVLAGFNPSRFTLNIYFG</sequence>
<evidence type="ECO:0000256" key="2">
    <source>
        <dbReference type="ARBA" id="ARBA00006293"/>
    </source>
</evidence>
<evidence type="ECO:0000313" key="7">
    <source>
        <dbReference type="EMBL" id="CAK0738551.1"/>
    </source>
</evidence>
<feature type="transmembrane region" description="Helical" evidence="6">
    <location>
        <begin position="219"/>
        <end position="238"/>
    </location>
</feature>
<dbReference type="Pfam" id="PF05216">
    <property type="entry name" value="UNC-50"/>
    <property type="match status" value="1"/>
</dbReference>
<protein>
    <recommendedName>
        <fullName evidence="9">UNC-50 family protein</fullName>
    </recommendedName>
</protein>
<comment type="caution">
    <text evidence="7">The sequence shown here is derived from an EMBL/GenBank/DDBJ whole genome shotgun (WGS) entry which is preliminary data.</text>
</comment>
<reference evidence="7 8" key="1">
    <citation type="submission" date="2023-10" db="EMBL/GenBank/DDBJ databases">
        <authorList>
            <person name="Maclean D."/>
            <person name="Macfadyen A."/>
        </authorList>
    </citation>
    <scope>NUCLEOTIDE SEQUENCE [LARGE SCALE GENOMIC DNA]</scope>
</reference>
<keyword evidence="4 6" id="KW-1133">Transmembrane helix</keyword>
<name>A0AAV1HTQ4_9CHLO</name>
<evidence type="ECO:0008006" key="9">
    <source>
        <dbReference type="Google" id="ProtNLM"/>
    </source>
</evidence>
<feature type="transmembrane region" description="Helical" evidence="6">
    <location>
        <begin position="159"/>
        <end position="178"/>
    </location>
</feature>
<keyword evidence="3 6" id="KW-0812">Transmembrane</keyword>
<dbReference type="PANTHER" id="PTHR12841">
    <property type="entry name" value="PROTEIN UNC-50 HOMOLOG"/>
    <property type="match status" value="1"/>
</dbReference>
<proteinExistence type="inferred from homology"/>
<comment type="subcellular location">
    <subcellularLocation>
        <location evidence="1">Membrane</location>
        <topology evidence="1">Multi-pass membrane protein</topology>
    </subcellularLocation>
</comment>
<dbReference type="EMBL" id="CAUYUE010000002">
    <property type="protein sequence ID" value="CAK0738551.1"/>
    <property type="molecule type" value="Genomic_DNA"/>
</dbReference>
<evidence type="ECO:0000313" key="8">
    <source>
        <dbReference type="Proteomes" id="UP001314263"/>
    </source>
</evidence>
<feature type="transmembrane region" description="Helical" evidence="6">
    <location>
        <begin position="105"/>
        <end position="128"/>
    </location>
</feature>
<dbReference type="AlphaFoldDB" id="A0AAV1HTQ4"/>
<accession>A0AAV1HTQ4</accession>
<keyword evidence="8" id="KW-1185">Reference proteome</keyword>
<feature type="transmembrane region" description="Helical" evidence="6">
    <location>
        <begin position="190"/>
        <end position="213"/>
    </location>
</feature>
<comment type="similarity">
    <text evidence="2">Belongs to the unc-50 family.</text>
</comment>
<dbReference type="GO" id="GO:0000139">
    <property type="term" value="C:Golgi membrane"/>
    <property type="evidence" value="ECO:0007669"/>
    <property type="project" value="TreeGrafter"/>
</dbReference>
<dbReference type="Proteomes" id="UP001314263">
    <property type="component" value="Unassembled WGS sequence"/>
</dbReference>
<evidence type="ECO:0000256" key="6">
    <source>
        <dbReference type="SAM" id="Phobius"/>
    </source>
</evidence>
<gene>
    <name evidence="7" type="ORF">CVIRNUC_001059</name>
</gene>
<evidence type="ECO:0000256" key="3">
    <source>
        <dbReference type="ARBA" id="ARBA00022692"/>
    </source>
</evidence>
<keyword evidence="5 6" id="KW-0472">Membrane</keyword>
<feature type="transmembrane region" description="Helical" evidence="6">
    <location>
        <begin position="74"/>
        <end position="93"/>
    </location>
</feature>
<dbReference type="InterPro" id="IPR007881">
    <property type="entry name" value="UNC-50"/>
</dbReference>